<evidence type="ECO:0000313" key="1">
    <source>
        <dbReference type="EMBL" id="GAA1918811.1"/>
    </source>
</evidence>
<accession>A0ABP5ANU1</accession>
<comment type="caution">
    <text evidence="1">The sequence shown here is derived from an EMBL/GenBank/DDBJ whole genome shotgun (WGS) entry which is preliminary data.</text>
</comment>
<reference evidence="2" key="1">
    <citation type="journal article" date="2019" name="Int. J. Syst. Evol. Microbiol.">
        <title>The Global Catalogue of Microorganisms (GCM) 10K type strain sequencing project: providing services to taxonomists for standard genome sequencing and annotation.</title>
        <authorList>
            <consortium name="The Broad Institute Genomics Platform"/>
            <consortium name="The Broad Institute Genome Sequencing Center for Infectious Disease"/>
            <person name="Wu L."/>
            <person name="Ma J."/>
        </authorList>
    </citation>
    <scope>NUCLEOTIDE SEQUENCE [LARGE SCALE GENOMIC DNA]</scope>
    <source>
        <strain evidence="2">JCM 14900</strain>
    </source>
</reference>
<organism evidence="1 2">
    <name type="scientific">Microbacterium aoyamense</name>
    <dbReference type="NCBI Taxonomy" id="344166"/>
    <lineage>
        <taxon>Bacteria</taxon>
        <taxon>Bacillati</taxon>
        <taxon>Actinomycetota</taxon>
        <taxon>Actinomycetes</taxon>
        <taxon>Micrococcales</taxon>
        <taxon>Microbacteriaceae</taxon>
        <taxon>Microbacterium</taxon>
    </lineage>
</organism>
<evidence type="ECO:0000313" key="2">
    <source>
        <dbReference type="Proteomes" id="UP001501343"/>
    </source>
</evidence>
<proteinExistence type="predicted"/>
<sequence length="74" mass="8444">MAVRMPFTAVFEVSAVMRFVLLRRDPSMPRRSDAATLRQPKFTRSVIRRFIRFAPGGRRVPLGDVEGEVVTKPL</sequence>
<dbReference type="EMBL" id="BAAAOF010000002">
    <property type="protein sequence ID" value="GAA1918811.1"/>
    <property type="molecule type" value="Genomic_DNA"/>
</dbReference>
<protein>
    <submittedName>
        <fullName evidence="1">Uncharacterized protein</fullName>
    </submittedName>
</protein>
<name>A0ABP5ANU1_9MICO</name>
<gene>
    <name evidence="1" type="ORF">GCM10009775_09210</name>
</gene>
<dbReference type="Proteomes" id="UP001501343">
    <property type="component" value="Unassembled WGS sequence"/>
</dbReference>
<keyword evidence="2" id="KW-1185">Reference proteome</keyword>